<feature type="binding site" evidence="8">
    <location>
        <position position="397"/>
    </location>
    <ligand>
        <name>Zn(2+)</name>
        <dbReference type="ChEBI" id="CHEBI:29105"/>
        <label>2</label>
    </ligand>
</feature>
<accession>A0A9X2CX64</accession>
<dbReference type="SUPFAM" id="SSF53649">
    <property type="entry name" value="Alkaline phosphatase-like"/>
    <property type="match status" value="1"/>
</dbReference>
<protein>
    <submittedName>
        <fullName evidence="10">Alkaline phosphatase</fullName>
    </submittedName>
</protein>
<feature type="binding site" evidence="8">
    <location>
        <position position="136"/>
    </location>
    <ligand>
        <name>Mg(2+)</name>
        <dbReference type="ChEBI" id="CHEBI:18420"/>
    </ligand>
</feature>
<evidence type="ECO:0000313" key="10">
    <source>
        <dbReference type="EMBL" id="MCL7749892.1"/>
    </source>
</evidence>
<evidence type="ECO:0000313" key="11">
    <source>
        <dbReference type="Proteomes" id="UP001139150"/>
    </source>
</evidence>
<comment type="cofactor">
    <cofactor evidence="8">
        <name>Zn(2+)</name>
        <dbReference type="ChEBI" id="CHEBI:29105"/>
    </cofactor>
    <text evidence="8">Binds 2 Zn(2+) ions.</text>
</comment>
<feature type="active site" description="Phosphoserine intermediate" evidence="7">
    <location>
        <position position="83"/>
    </location>
</feature>
<dbReference type="EMBL" id="JAKRYL010000045">
    <property type="protein sequence ID" value="MCL7749892.1"/>
    <property type="molecule type" value="Genomic_DNA"/>
</dbReference>
<evidence type="ECO:0000256" key="5">
    <source>
        <dbReference type="ARBA" id="ARBA00022833"/>
    </source>
</evidence>
<keyword evidence="3 8" id="KW-0479">Metal-binding</keyword>
<feature type="binding site" evidence="8">
    <location>
        <position position="259"/>
    </location>
    <ligand>
        <name>Mg(2+)</name>
        <dbReference type="ChEBI" id="CHEBI:18420"/>
    </ligand>
</feature>
<feature type="binding site" evidence="8">
    <location>
        <position position="43"/>
    </location>
    <ligand>
        <name>Zn(2+)</name>
        <dbReference type="ChEBI" id="CHEBI:29105"/>
        <label>2</label>
    </ligand>
</feature>
<feature type="binding site" evidence="8">
    <location>
        <position position="306"/>
    </location>
    <ligand>
        <name>Zn(2+)</name>
        <dbReference type="ChEBI" id="CHEBI:29105"/>
        <label>2</label>
    </ligand>
</feature>
<feature type="binding site" evidence="8">
    <location>
        <position position="264"/>
    </location>
    <ligand>
        <name>Zn(2+)</name>
        <dbReference type="ChEBI" id="CHEBI:29105"/>
        <label>2</label>
    </ligand>
</feature>
<dbReference type="Proteomes" id="UP001139150">
    <property type="component" value="Unassembled WGS sequence"/>
</dbReference>
<feature type="binding site" evidence="8">
    <location>
        <position position="134"/>
    </location>
    <ligand>
        <name>Mg(2+)</name>
        <dbReference type="ChEBI" id="CHEBI:18420"/>
    </ligand>
</feature>
<feature type="binding site" evidence="8">
    <location>
        <position position="43"/>
    </location>
    <ligand>
        <name>Mg(2+)</name>
        <dbReference type="ChEBI" id="CHEBI:18420"/>
    </ligand>
</feature>
<dbReference type="Pfam" id="PF00245">
    <property type="entry name" value="Alk_phosphatase"/>
    <property type="match status" value="1"/>
</dbReference>
<organism evidence="10 11">
    <name type="scientific">Halalkalibacter alkaliphilus</name>
    <dbReference type="NCBI Taxonomy" id="2917993"/>
    <lineage>
        <taxon>Bacteria</taxon>
        <taxon>Bacillati</taxon>
        <taxon>Bacillota</taxon>
        <taxon>Bacilli</taxon>
        <taxon>Bacillales</taxon>
        <taxon>Bacillaceae</taxon>
        <taxon>Halalkalibacter</taxon>
    </lineage>
</organism>
<dbReference type="PRINTS" id="PR00113">
    <property type="entry name" value="ALKPHPHTASE"/>
</dbReference>
<dbReference type="Gene3D" id="3.40.720.10">
    <property type="entry name" value="Alkaline Phosphatase, subunit A"/>
    <property type="match status" value="1"/>
</dbReference>
<evidence type="ECO:0000256" key="8">
    <source>
        <dbReference type="PIRSR" id="PIRSR601952-2"/>
    </source>
</evidence>
<evidence type="ECO:0000256" key="3">
    <source>
        <dbReference type="ARBA" id="ARBA00022723"/>
    </source>
</evidence>
<keyword evidence="5 8" id="KW-0862">Zinc</keyword>
<evidence type="ECO:0000256" key="9">
    <source>
        <dbReference type="RuleBase" id="RU003946"/>
    </source>
</evidence>
<evidence type="ECO:0000256" key="6">
    <source>
        <dbReference type="ARBA" id="ARBA00022842"/>
    </source>
</evidence>
<dbReference type="GO" id="GO:0004035">
    <property type="term" value="F:alkaline phosphatase activity"/>
    <property type="evidence" value="ECO:0007669"/>
    <property type="project" value="TreeGrafter"/>
</dbReference>
<proteinExistence type="inferred from homology"/>
<keyword evidence="2" id="KW-0597">Phosphoprotein</keyword>
<dbReference type="GO" id="GO:0046872">
    <property type="term" value="F:metal ion binding"/>
    <property type="evidence" value="ECO:0007669"/>
    <property type="project" value="UniProtKB-KW"/>
</dbReference>
<comment type="cofactor">
    <cofactor evidence="8">
        <name>Mg(2+)</name>
        <dbReference type="ChEBI" id="CHEBI:18420"/>
    </cofactor>
    <text evidence="8">Binds 1 Mg(2+) ion.</text>
</comment>
<dbReference type="SMART" id="SM00098">
    <property type="entry name" value="alkPPc"/>
    <property type="match status" value="1"/>
</dbReference>
<dbReference type="AlphaFoldDB" id="A0A9X2CX64"/>
<sequence>MYNFKKSSIVFFCVLIIVLPLDLQVVEAEEQDVVENVILMIPDGFSTSYVTSYRLFKGEELVFDPFLIGMIKTNSANSWVTDSAAAATAMSTGVKTNNKMIGVTPDGQILKTILEEAKGSGRSTGLVTTVSITDATPAAFGAHVISRKDQTEIAKQLITKVDVLLGGGKYHFLSETSRNEKQENTLEVAKSSGYYYLETRDQLLNLSGSEEKVLGLFAEAELTPVIDKRTKEQPSLEEMTTAAIQSLHNNEKGFFLMIEGGQIDRAGHVHDPVWAMNETKAFEEAVEKVLDFAKENGQTLVVIAGDHDTGGMSVGGYDEYVANVELLKEAKATGNYIASKLNHKRSNAANVMKEYTGIKLTKKEAKQIKKAKKKEVAISINHIISKRAYIGWTTHVHSGTNVPIYAFGPRSHLFSGNLDNTDIPKKIAEVMGVEISNK</sequence>
<comment type="caution">
    <text evidence="10">The sequence shown here is derived from an EMBL/GenBank/DDBJ whole genome shotgun (WGS) entry which is preliminary data.</text>
</comment>
<dbReference type="PANTHER" id="PTHR11596">
    <property type="entry name" value="ALKALINE PHOSPHATASE"/>
    <property type="match status" value="1"/>
</dbReference>
<feature type="binding site" evidence="8">
    <location>
        <position position="307"/>
    </location>
    <ligand>
        <name>Zn(2+)</name>
        <dbReference type="ChEBI" id="CHEBI:29105"/>
        <label>2</label>
    </ligand>
</feature>
<gene>
    <name evidence="10" type="ORF">MF646_22570</name>
</gene>
<comment type="similarity">
    <text evidence="1 9">Belongs to the alkaline phosphatase family.</text>
</comment>
<name>A0A9X2CX64_9BACI</name>
<dbReference type="InterPro" id="IPR017850">
    <property type="entry name" value="Alkaline_phosphatase_core_sf"/>
</dbReference>
<dbReference type="CDD" id="cd16012">
    <property type="entry name" value="ALP"/>
    <property type="match status" value="1"/>
</dbReference>
<evidence type="ECO:0000256" key="2">
    <source>
        <dbReference type="ARBA" id="ARBA00022553"/>
    </source>
</evidence>
<keyword evidence="6 8" id="KW-0460">Magnesium</keyword>
<evidence type="ECO:0000256" key="4">
    <source>
        <dbReference type="ARBA" id="ARBA00022801"/>
    </source>
</evidence>
<dbReference type="PANTHER" id="PTHR11596:SF5">
    <property type="entry name" value="ALKALINE PHOSPHATASE"/>
    <property type="match status" value="1"/>
</dbReference>
<evidence type="ECO:0000256" key="7">
    <source>
        <dbReference type="PIRSR" id="PIRSR601952-1"/>
    </source>
</evidence>
<feature type="binding site" evidence="8">
    <location>
        <position position="268"/>
    </location>
    <ligand>
        <name>Zn(2+)</name>
        <dbReference type="ChEBI" id="CHEBI:29105"/>
        <label>2</label>
    </ligand>
</feature>
<keyword evidence="11" id="KW-1185">Reference proteome</keyword>
<dbReference type="InterPro" id="IPR018299">
    <property type="entry name" value="Alkaline_phosphatase_AS"/>
</dbReference>
<dbReference type="InterPro" id="IPR001952">
    <property type="entry name" value="Alkaline_phosphatase"/>
</dbReference>
<keyword evidence="4" id="KW-0378">Hydrolase</keyword>
<dbReference type="Gene3D" id="1.10.60.40">
    <property type="match status" value="1"/>
</dbReference>
<dbReference type="RefSeq" id="WP_250098740.1">
    <property type="nucleotide sequence ID" value="NZ_JAKRYL010000045.1"/>
</dbReference>
<reference evidence="10" key="1">
    <citation type="submission" date="2022-02" db="EMBL/GenBank/DDBJ databases">
        <title>Halalkalibacter sp. nov. isolated from Lonar Lake, India.</title>
        <authorList>
            <person name="Joshi A."/>
            <person name="Thite S."/>
            <person name="Lodha T."/>
        </authorList>
    </citation>
    <scope>NUCLEOTIDE SEQUENCE</scope>
    <source>
        <strain evidence="10">MEB205</strain>
    </source>
</reference>
<evidence type="ECO:0000256" key="1">
    <source>
        <dbReference type="ARBA" id="ARBA00005984"/>
    </source>
</evidence>
<dbReference type="PROSITE" id="PS00123">
    <property type="entry name" value="ALKALINE_PHOSPHATASE"/>
    <property type="match status" value="1"/>
</dbReference>